<organism evidence="1 2">
    <name type="scientific">Paraburkholderia kirstenboschensis</name>
    <dbReference type="NCBI Taxonomy" id="1245436"/>
    <lineage>
        <taxon>Bacteria</taxon>
        <taxon>Pseudomonadati</taxon>
        <taxon>Pseudomonadota</taxon>
        <taxon>Betaproteobacteria</taxon>
        <taxon>Burkholderiales</taxon>
        <taxon>Burkholderiaceae</taxon>
        <taxon>Paraburkholderia</taxon>
    </lineage>
</organism>
<dbReference type="Gene3D" id="3.90.550.10">
    <property type="entry name" value="Spore Coat Polysaccharide Biosynthesis Protein SpsA, Chain A"/>
    <property type="match status" value="1"/>
</dbReference>
<dbReference type="InterPro" id="IPR029044">
    <property type="entry name" value="Nucleotide-diphossugar_trans"/>
</dbReference>
<sequence>MIVIPMAGNSSRFYAAGFSRPKYELEIGGQSLFSLTVRSFEAYFESEKFLFIVRAEFAAKGFVEESCRALGVSNYEIVELATPTRGQAETVLLGMTGATYRRDEALLVFNVDTIRPGYTLPPEAANADGYLEVFRAQGDHWSFVRPLSPTSKLVAATAEKRRISDLCCTGLYYFASAADFVSVCTAAIDNFSEFEKEWRELYIAPMYNALIAKGRRITYHEVPASEVLLAGTPDEFEALVSQQVQT</sequence>
<evidence type="ECO:0000313" key="1">
    <source>
        <dbReference type="EMBL" id="WOD14037.1"/>
    </source>
</evidence>
<dbReference type="SUPFAM" id="SSF53448">
    <property type="entry name" value="Nucleotide-diphospho-sugar transferases"/>
    <property type="match status" value="1"/>
</dbReference>
<accession>A0ABZ0E9Z2</accession>
<dbReference type="Proteomes" id="UP001302652">
    <property type="component" value="Chromosome 3"/>
</dbReference>
<evidence type="ECO:0000313" key="2">
    <source>
        <dbReference type="Proteomes" id="UP001302652"/>
    </source>
</evidence>
<gene>
    <name evidence="1" type="ORF">RW095_00430</name>
</gene>
<reference evidence="1 2" key="1">
    <citation type="submission" date="2023-10" db="EMBL/GenBank/DDBJ databases">
        <title>Surface-active antibiotics is a multifunctional adaptation for post-fire microbes.</title>
        <authorList>
            <person name="Liu M.D."/>
            <person name="Du Y."/>
            <person name="Koupaei S.K."/>
            <person name="Kim N.R."/>
            <person name="Zhang W."/>
            <person name="Traxler M.F."/>
        </authorList>
    </citation>
    <scope>NUCLEOTIDE SEQUENCE [LARGE SCALE GENOMIC DNA]</scope>
    <source>
        <strain evidence="1 2">F3</strain>
    </source>
</reference>
<keyword evidence="2" id="KW-1185">Reference proteome</keyword>
<dbReference type="RefSeq" id="WP_317015784.1">
    <property type="nucleotide sequence ID" value="NZ_CP136511.1"/>
</dbReference>
<proteinExistence type="predicted"/>
<dbReference type="InterPro" id="IPR016873">
    <property type="entry name" value="Caps_polysacc_synth_BcbE_prd"/>
</dbReference>
<dbReference type="EMBL" id="CP136511">
    <property type="protein sequence ID" value="WOD14037.1"/>
    <property type="molecule type" value="Genomic_DNA"/>
</dbReference>
<protein>
    <submittedName>
        <fullName evidence="1">Glycosyltransferase family 2 protein</fullName>
    </submittedName>
</protein>
<name>A0ABZ0E9Z2_9BURK</name>
<dbReference type="CDD" id="cd04183">
    <property type="entry name" value="GT2_BcE_like"/>
    <property type="match status" value="1"/>
</dbReference>
<dbReference type="PIRSF" id="PIRSF028162">
    <property type="entry name" value="BcbE_prd"/>
    <property type="match status" value="1"/>
</dbReference>